<gene>
    <name evidence="2" type="ORF">CAEBREN_00719</name>
</gene>
<dbReference type="HOGENOM" id="CLU_138760_2_0_1"/>
<proteinExistence type="predicted"/>
<dbReference type="OrthoDB" id="5886922at2759"/>
<dbReference type="Proteomes" id="UP000008068">
    <property type="component" value="Unassembled WGS sequence"/>
</dbReference>
<dbReference type="FunCoup" id="G0ME67">
    <property type="interactions" value="398"/>
</dbReference>
<reference evidence="3" key="1">
    <citation type="submission" date="2011-07" db="EMBL/GenBank/DDBJ databases">
        <authorList>
            <consortium name="Caenorhabditis brenneri Sequencing and Analysis Consortium"/>
            <person name="Wilson R.K."/>
        </authorList>
    </citation>
    <scope>NUCLEOTIDE SEQUENCE [LARGE SCALE GENOMIC DNA]</scope>
    <source>
        <strain evidence="3">PB2801</strain>
    </source>
</reference>
<accession>G0ME67</accession>
<evidence type="ECO:0000256" key="1">
    <source>
        <dbReference type="SAM" id="MobiDB-lite"/>
    </source>
</evidence>
<keyword evidence="3" id="KW-1185">Reference proteome</keyword>
<evidence type="ECO:0000313" key="3">
    <source>
        <dbReference type="Proteomes" id="UP000008068"/>
    </source>
</evidence>
<dbReference type="AlphaFoldDB" id="G0ME67"/>
<feature type="compositionally biased region" description="Polar residues" evidence="1">
    <location>
        <begin position="1"/>
        <end position="20"/>
    </location>
</feature>
<evidence type="ECO:0000313" key="2">
    <source>
        <dbReference type="EMBL" id="EGT52021.1"/>
    </source>
</evidence>
<protein>
    <submittedName>
        <fullName evidence="2">Uncharacterized protein</fullName>
    </submittedName>
</protein>
<organism evidence="3">
    <name type="scientific">Caenorhabditis brenneri</name>
    <name type="common">Nematode worm</name>
    <dbReference type="NCBI Taxonomy" id="135651"/>
    <lineage>
        <taxon>Eukaryota</taxon>
        <taxon>Metazoa</taxon>
        <taxon>Ecdysozoa</taxon>
        <taxon>Nematoda</taxon>
        <taxon>Chromadorea</taxon>
        <taxon>Rhabditida</taxon>
        <taxon>Rhabditina</taxon>
        <taxon>Rhabditomorpha</taxon>
        <taxon>Rhabditoidea</taxon>
        <taxon>Rhabditidae</taxon>
        <taxon>Peloderinae</taxon>
        <taxon>Caenorhabditis</taxon>
    </lineage>
</organism>
<sequence length="127" mass="15036">MIRNNFSTRKTKSGVVSSTTKGEEVSWREKRQKYLSDKSKDLVLPTAAEANLEPRFIFDSDTFVIHLCFECRQNSRKLEAIDIDDEHQKLELVLCRICRSNFNIQRRSKFFNHELMIFKKSTEEDDK</sequence>
<feature type="region of interest" description="Disordered" evidence="1">
    <location>
        <begin position="1"/>
        <end position="23"/>
    </location>
</feature>
<name>G0ME67_CAEBE</name>
<dbReference type="eggNOG" id="ENOG502TK3A">
    <property type="taxonomic scope" value="Eukaryota"/>
</dbReference>
<dbReference type="EMBL" id="GL379791">
    <property type="protein sequence ID" value="EGT52021.1"/>
    <property type="molecule type" value="Genomic_DNA"/>
</dbReference>
<dbReference type="InParanoid" id="G0ME67"/>